<comment type="caution">
    <text evidence="11">The sequence shown here is derived from an EMBL/GenBank/DDBJ whole genome shotgun (WGS) entry which is preliminary data.</text>
</comment>
<evidence type="ECO:0000313" key="11">
    <source>
        <dbReference type="EMBL" id="KAK7346985.1"/>
    </source>
</evidence>
<dbReference type="Gene3D" id="3.30.40.10">
    <property type="entry name" value="Zinc/RING finger domain, C3HC4 (zinc finger)"/>
    <property type="match status" value="2"/>
</dbReference>
<evidence type="ECO:0000256" key="3">
    <source>
        <dbReference type="ARBA" id="ARBA00022679"/>
    </source>
</evidence>
<evidence type="ECO:0000256" key="9">
    <source>
        <dbReference type="SAM" id="MobiDB-lite"/>
    </source>
</evidence>
<dbReference type="InterPro" id="IPR045191">
    <property type="entry name" value="MBR1/2-like"/>
</dbReference>
<keyword evidence="5 8" id="KW-0863">Zinc-finger</keyword>
<dbReference type="EC" id="2.3.2.27" evidence="2"/>
<name>A0AAN9QR05_PHACN</name>
<reference evidence="11 12" key="1">
    <citation type="submission" date="2024-01" db="EMBL/GenBank/DDBJ databases">
        <title>The genomes of 5 underutilized Papilionoideae crops provide insights into root nodulation and disease resistanc.</title>
        <authorList>
            <person name="Jiang F."/>
        </authorList>
    </citation>
    <scope>NUCLEOTIDE SEQUENCE [LARGE SCALE GENOMIC DNA]</scope>
    <source>
        <strain evidence="11">JINMINGXINNONG_FW02</strain>
        <tissue evidence="11">Leaves</tissue>
    </source>
</reference>
<dbReference type="Proteomes" id="UP001374584">
    <property type="component" value="Unassembled WGS sequence"/>
</dbReference>
<proteinExistence type="predicted"/>
<dbReference type="InterPro" id="IPR013083">
    <property type="entry name" value="Znf_RING/FYVE/PHD"/>
</dbReference>
<evidence type="ECO:0000256" key="1">
    <source>
        <dbReference type="ARBA" id="ARBA00000900"/>
    </source>
</evidence>
<accession>A0AAN9QR05</accession>
<dbReference type="PANTHER" id="PTHR22937">
    <property type="entry name" value="E3 UBIQUITIN-PROTEIN LIGASE RNF165"/>
    <property type="match status" value="1"/>
</dbReference>
<keyword evidence="6" id="KW-0833">Ubl conjugation pathway</keyword>
<dbReference type="Pfam" id="PF13639">
    <property type="entry name" value="zf-RING_2"/>
    <property type="match status" value="2"/>
</dbReference>
<dbReference type="PANTHER" id="PTHR22937:SF224">
    <property type="entry name" value="E3 UBIQUITIN-PROTEIN LIGASE MBR1-RELATED"/>
    <property type="match status" value="1"/>
</dbReference>
<evidence type="ECO:0000256" key="5">
    <source>
        <dbReference type="ARBA" id="ARBA00022771"/>
    </source>
</evidence>
<evidence type="ECO:0000256" key="2">
    <source>
        <dbReference type="ARBA" id="ARBA00012483"/>
    </source>
</evidence>
<comment type="catalytic activity">
    <reaction evidence="1">
        <text>S-ubiquitinyl-[E2 ubiquitin-conjugating enzyme]-L-cysteine + [acceptor protein]-L-lysine = [E2 ubiquitin-conjugating enzyme]-L-cysteine + N(6)-ubiquitinyl-[acceptor protein]-L-lysine.</text>
        <dbReference type="EC" id="2.3.2.27"/>
    </reaction>
</comment>
<feature type="region of interest" description="Disordered" evidence="9">
    <location>
        <begin position="298"/>
        <end position="343"/>
    </location>
</feature>
<evidence type="ECO:0000256" key="6">
    <source>
        <dbReference type="ARBA" id="ARBA00022786"/>
    </source>
</evidence>
<feature type="compositionally biased region" description="Polar residues" evidence="9">
    <location>
        <begin position="205"/>
        <end position="215"/>
    </location>
</feature>
<dbReference type="GO" id="GO:0061630">
    <property type="term" value="F:ubiquitin protein ligase activity"/>
    <property type="evidence" value="ECO:0007669"/>
    <property type="project" value="UniProtKB-EC"/>
</dbReference>
<dbReference type="EMBL" id="JAYMYR010000008">
    <property type="protein sequence ID" value="KAK7346985.1"/>
    <property type="molecule type" value="Genomic_DNA"/>
</dbReference>
<protein>
    <recommendedName>
        <fullName evidence="2">RING-type E3 ubiquitin transferase</fullName>
        <ecNumber evidence="2">2.3.2.27</ecNumber>
    </recommendedName>
</protein>
<dbReference type="SUPFAM" id="SSF57850">
    <property type="entry name" value="RING/U-box"/>
    <property type="match status" value="2"/>
</dbReference>
<feature type="region of interest" description="Disordered" evidence="9">
    <location>
        <begin position="605"/>
        <end position="641"/>
    </location>
</feature>
<dbReference type="InterPro" id="IPR001841">
    <property type="entry name" value="Znf_RING"/>
</dbReference>
<dbReference type="SMART" id="SM00184">
    <property type="entry name" value="RING"/>
    <property type="match status" value="2"/>
</dbReference>
<organism evidence="11 12">
    <name type="scientific">Phaseolus coccineus</name>
    <name type="common">Scarlet runner bean</name>
    <name type="synonym">Phaseolus multiflorus</name>
    <dbReference type="NCBI Taxonomy" id="3886"/>
    <lineage>
        <taxon>Eukaryota</taxon>
        <taxon>Viridiplantae</taxon>
        <taxon>Streptophyta</taxon>
        <taxon>Embryophyta</taxon>
        <taxon>Tracheophyta</taxon>
        <taxon>Spermatophyta</taxon>
        <taxon>Magnoliopsida</taxon>
        <taxon>eudicotyledons</taxon>
        <taxon>Gunneridae</taxon>
        <taxon>Pentapetalae</taxon>
        <taxon>rosids</taxon>
        <taxon>fabids</taxon>
        <taxon>Fabales</taxon>
        <taxon>Fabaceae</taxon>
        <taxon>Papilionoideae</taxon>
        <taxon>50 kb inversion clade</taxon>
        <taxon>NPAAA clade</taxon>
        <taxon>indigoferoid/millettioid clade</taxon>
        <taxon>Phaseoleae</taxon>
        <taxon>Phaseolus</taxon>
    </lineage>
</organism>
<feature type="domain" description="RING-type" evidence="10">
    <location>
        <begin position="407"/>
        <end position="449"/>
    </location>
</feature>
<feature type="region of interest" description="Disordered" evidence="9">
    <location>
        <begin position="486"/>
        <end position="505"/>
    </location>
</feature>
<feature type="region of interest" description="Disordered" evidence="9">
    <location>
        <begin position="163"/>
        <end position="219"/>
    </location>
</feature>
<feature type="compositionally biased region" description="Basic and acidic residues" evidence="9">
    <location>
        <begin position="617"/>
        <end position="631"/>
    </location>
</feature>
<evidence type="ECO:0000256" key="4">
    <source>
        <dbReference type="ARBA" id="ARBA00022723"/>
    </source>
</evidence>
<evidence type="ECO:0000256" key="8">
    <source>
        <dbReference type="PROSITE-ProRule" id="PRU00175"/>
    </source>
</evidence>
<keyword evidence="4" id="KW-0479">Metal-binding</keyword>
<evidence type="ECO:0000313" key="12">
    <source>
        <dbReference type="Proteomes" id="UP001374584"/>
    </source>
</evidence>
<dbReference type="PROSITE" id="PS50089">
    <property type="entry name" value="ZF_RING_2"/>
    <property type="match status" value="2"/>
</dbReference>
<feature type="domain" description="RING-type" evidence="10">
    <location>
        <begin position="967"/>
        <end position="1009"/>
    </location>
</feature>
<sequence>MQKSCQLARRVKKVSERRRKVTDASHVFMNRSQHSLFTSFAAQCCQLLLLTALISTDLLGVVTFTSLGTMNPEGGGSVGQANENNQNEEGILEGFPQTEVNLLQQGENNNIGAGTDVPLHQVLNALPPDSNMSSSSFHVGSSSNTFNIPRKRSLGSSGQFYVGESSSMGPQETEEAKRVATESEVGDNNNVSPHNTETPIPPPNTGANRNENTNIGRRASDAPLSSQASLYFNGASPDPVQQPLHRLHSGRPISIQGGSFMPSGSSTVHNITVRTTPPTRCPHTRVDIMIPFFEHGSSSTWAPPQGPRGMNQSAAPTSSVTQNHLSPQQTPASAMPPNIFSPEMRRRLPPEVRSILDSLRNGGGLIFEIENLEPSTGLSLETIMQHMERVTFLDVVGDGPLEYEQRCTICLEEFDNESDLGKLELCDHKFHFDCIKQWLMQKNLCPVCRRVALERHLNNPNAQYGYFFLCSDPVYLSLRPSELNSATMNPRGGSTGEANARPHLSSETQERLLPLFPLFATEEGFPQPEVNLPQRGANNNGARTDVPLQETPNVVAPESNISSSSFLATTPPNPLENLDLCLNFSLSPTTISSAVIPISNVARSVHGSNSNSANIPRKRDLPDHASGEFHQGESSNMRQETGEIKRLATESEVRAHNNVNPSPPPLPLLQQEHQFLPGRHLNPNNARTPFAPPNGMTNTNQRRGSYGPIPSQGNFHFNGASTHSQLRPLQPSHSVRPLSFHSTSFMSSSASSVNNLTVWNATHSISSPCPHDRVDFMIPFYEHGNNMSGPVVTSVGNFPTYPPNRSYVDSERDTARRALSFGLPHQFEPSESEPLQLLPGSVRNGGRVSNARANTYHPLGDHASSSTWVAPLGSQGMPHYAAASSSSTQNHHSLMPVPQFPSLEVLRGLPSEFRSLLHSLRDGRGLMIEITPQASMGLSLETITQFMEREIFLVVDGNDPKENKEKCPVCLEEFCSGEDIGKLHSCVHKFHFDCIKQWLMQRNLCPVCRRTALEMHNNDQSSVVYIFE</sequence>
<keyword evidence="3" id="KW-0808">Transferase</keyword>
<dbReference type="AlphaFoldDB" id="A0AAN9QR05"/>
<keyword evidence="7" id="KW-0862">Zinc</keyword>
<evidence type="ECO:0000259" key="10">
    <source>
        <dbReference type="PROSITE" id="PS50089"/>
    </source>
</evidence>
<feature type="compositionally biased region" description="Polar residues" evidence="9">
    <location>
        <begin position="310"/>
        <end position="332"/>
    </location>
</feature>
<keyword evidence="12" id="KW-1185">Reference proteome</keyword>
<evidence type="ECO:0000256" key="7">
    <source>
        <dbReference type="ARBA" id="ARBA00022833"/>
    </source>
</evidence>
<gene>
    <name evidence="11" type="ORF">VNO80_21509</name>
</gene>
<feature type="compositionally biased region" description="Polar residues" evidence="9">
    <location>
        <begin position="186"/>
        <end position="198"/>
    </location>
</feature>
<dbReference type="GO" id="GO:0008270">
    <property type="term" value="F:zinc ion binding"/>
    <property type="evidence" value="ECO:0007669"/>
    <property type="project" value="UniProtKB-KW"/>
</dbReference>